<evidence type="ECO:0000256" key="5">
    <source>
        <dbReference type="SAM" id="Phobius"/>
    </source>
</evidence>
<proteinExistence type="predicted"/>
<keyword evidence="3 5" id="KW-1133">Transmembrane helix</keyword>
<feature type="transmembrane region" description="Helical" evidence="5">
    <location>
        <begin position="57"/>
        <end position="75"/>
    </location>
</feature>
<evidence type="ECO:0000313" key="6">
    <source>
        <dbReference type="EMBL" id="GGE42648.1"/>
    </source>
</evidence>
<keyword evidence="4 5" id="KW-0472">Membrane</keyword>
<evidence type="ECO:0000256" key="3">
    <source>
        <dbReference type="ARBA" id="ARBA00022989"/>
    </source>
</evidence>
<evidence type="ECO:0000256" key="1">
    <source>
        <dbReference type="ARBA" id="ARBA00004141"/>
    </source>
</evidence>
<dbReference type="PANTHER" id="PTHR11040">
    <property type="entry name" value="ZINC/IRON TRANSPORTER"/>
    <property type="match status" value="1"/>
</dbReference>
<sequence>MTIILPILAVLAGFGIAYFIKYKASAINLLLAFSGAFLLSITVLEFIPHVYRNTEASIGIFIMAGIVLQLVLEFLSGGAEHGHLHSHKTDSHFPWVLFISLSIHALFEGFPISHTNSLLLAVVIHKIPVAIIICSFLFKTKMKPLQIAGFLVFFGLMTPLGSFIGMYTSFLNEFSVYIDAIVIGIFLHISTTILFESSKNHSFNASKFIVILIGIVVAYFLGHGH</sequence>
<dbReference type="PANTHER" id="PTHR11040:SF44">
    <property type="entry name" value="PROTEIN ZNTC-RELATED"/>
    <property type="match status" value="1"/>
</dbReference>
<protein>
    <recommendedName>
        <fullName evidence="8">ZIP family metal transporter</fullName>
    </recommendedName>
</protein>
<dbReference type="Pfam" id="PF02535">
    <property type="entry name" value="Zip"/>
    <property type="match status" value="1"/>
</dbReference>
<feature type="transmembrane region" description="Helical" evidence="5">
    <location>
        <begin position="95"/>
        <end position="112"/>
    </location>
</feature>
<dbReference type="EMBL" id="BMGM01000011">
    <property type="protein sequence ID" value="GGE42648.1"/>
    <property type="molecule type" value="Genomic_DNA"/>
</dbReference>
<reference evidence="7" key="1">
    <citation type="journal article" date="2019" name="Int. J. Syst. Evol. Microbiol.">
        <title>The Global Catalogue of Microorganisms (GCM) 10K type strain sequencing project: providing services to taxonomists for standard genome sequencing and annotation.</title>
        <authorList>
            <consortium name="The Broad Institute Genomics Platform"/>
            <consortium name="The Broad Institute Genome Sequencing Center for Infectious Disease"/>
            <person name="Wu L."/>
            <person name="Ma J."/>
        </authorList>
    </citation>
    <scope>NUCLEOTIDE SEQUENCE [LARGE SCALE GENOMIC DNA]</scope>
    <source>
        <strain evidence="7">CGMCC 1.12931</strain>
    </source>
</reference>
<feature type="transmembrane region" description="Helical" evidence="5">
    <location>
        <begin position="6"/>
        <end position="22"/>
    </location>
</feature>
<feature type="transmembrane region" description="Helical" evidence="5">
    <location>
        <begin position="118"/>
        <end position="138"/>
    </location>
</feature>
<evidence type="ECO:0000256" key="4">
    <source>
        <dbReference type="ARBA" id="ARBA00023136"/>
    </source>
</evidence>
<dbReference type="Proteomes" id="UP000599179">
    <property type="component" value="Unassembled WGS sequence"/>
</dbReference>
<keyword evidence="7" id="KW-1185">Reference proteome</keyword>
<evidence type="ECO:0000313" key="7">
    <source>
        <dbReference type="Proteomes" id="UP000599179"/>
    </source>
</evidence>
<feature type="transmembrane region" description="Helical" evidence="5">
    <location>
        <begin position="202"/>
        <end position="222"/>
    </location>
</feature>
<organism evidence="6 7">
    <name type="scientific">Psychroflexus planctonicus</name>
    <dbReference type="NCBI Taxonomy" id="1526575"/>
    <lineage>
        <taxon>Bacteria</taxon>
        <taxon>Pseudomonadati</taxon>
        <taxon>Bacteroidota</taxon>
        <taxon>Flavobacteriia</taxon>
        <taxon>Flavobacteriales</taxon>
        <taxon>Flavobacteriaceae</taxon>
        <taxon>Psychroflexus</taxon>
    </lineage>
</organism>
<keyword evidence="2 5" id="KW-0812">Transmembrane</keyword>
<name>A0ABQ1SJ55_9FLAO</name>
<evidence type="ECO:0000256" key="2">
    <source>
        <dbReference type="ARBA" id="ARBA00022692"/>
    </source>
</evidence>
<dbReference type="RefSeq" id="WP_188459306.1">
    <property type="nucleotide sequence ID" value="NZ_BMGM01000011.1"/>
</dbReference>
<evidence type="ECO:0008006" key="8">
    <source>
        <dbReference type="Google" id="ProtNLM"/>
    </source>
</evidence>
<dbReference type="InterPro" id="IPR003689">
    <property type="entry name" value="ZIP"/>
</dbReference>
<feature type="transmembrane region" description="Helical" evidence="5">
    <location>
        <begin position="150"/>
        <end position="170"/>
    </location>
</feature>
<feature type="transmembrane region" description="Helical" evidence="5">
    <location>
        <begin position="29"/>
        <end position="51"/>
    </location>
</feature>
<comment type="caution">
    <text evidence="6">The sequence shown here is derived from an EMBL/GenBank/DDBJ whole genome shotgun (WGS) entry which is preliminary data.</text>
</comment>
<feature type="transmembrane region" description="Helical" evidence="5">
    <location>
        <begin position="176"/>
        <end position="195"/>
    </location>
</feature>
<accession>A0ABQ1SJ55</accession>
<comment type="subcellular location">
    <subcellularLocation>
        <location evidence="1">Membrane</location>
        <topology evidence="1">Multi-pass membrane protein</topology>
    </subcellularLocation>
</comment>
<gene>
    <name evidence="6" type="ORF">GCM10010832_23200</name>
</gene>